<keyword evidence="5" id="KW-1185">Reference proteome</keyword>
<evidence type="ECO:0000259" key="3">
    <source>
        <dbReference type="Pfam" id="PF07804"/>
    </source>
</evidence>
<keyword evidence="1" id="KW-0808">Transferase</keyword>
<gene>
    <name evidence="4" type="ORF">N4261_00735</name>
</gene>
<keyword evidence="2" id="KW-0418">Kinase</keyword>
<proteinExistence type="predicted"/>
<dbReference type="Pfam" id="PF07804">
    <property type="entry name" value="HipA_C"/>
    <property type="match status" value="1"/>
</dbReference>
<dbReference type="RefSeq" id="WP_261758307.1">
    <property type="nucleotide sequence ID" value="NZ_CP104562.2"/>
</dbReference>
<name>A0ABY6B3E7_9BURK</name>
<accession>A0ABY6B3E7</accession>
<organism evidence="4 5">
    <name type="scientific">Roseateles amylovorans</name>
    <dbReference type="NCBI Taxonomy" id="2978473"/>
    <lineage>
        <taxon>Bacteria</taxon>
        <taxon>Pseudomonadati</taxon>
        <taxon>Pseudomonadota</taxon>
        <taxon>Betaproteobacteria</taxon>
        <taxon>Burkholderiales</taxon>
        <taxon>Sphaerotilaceae</taxon>
        <taxon>Roseateles</taxon>
    </lineage>
</organism>
<evidence type="ECO:0000256" key="2">
    <source>
        <dbReference type="ARBA" id="ARBA00022777"/>
    </source>
</evidence>
<dbReference type="EMBL" id="CP104562">
    <property type="protein sequence ID" value="UXH78499.1"/>
    <property type="molecule type" value="Genomic_DNA"/>
</dbReference>
<evidence type="ECO:0000256" key="1">
    <source>
        <dbReference type="ARBA" id="ARBA00022679"/>
    </source>
</evidence>
<protein>
    <submittedName>
        <fullName evidence="4">HipA domain-containing protein</fullName>
    </submittedName>
</protein>
<dbReference type="Proteomes" id="UP001064933">
    <property type="component" value="Chromosome"/>
</dbReference>
<feature type="domain" description="HipA-like C-terminal" evidence="3">
    <location>
        <begin position="20"/>
        <end position="188"/>
    </location>
</feature>
<evidence type="ECO:0000313" key="4">
    <source>
        <dbReference type="EMBL" id="UXH78499.1"/>
    </source>
</evidence>
<sequence>MAYDVIDIPEEAREDTEQLGSKPKFWVTLNGQRWLFKEVRPNTGEDWAEKAAAEVAVALGVTAARVELAQYGGRRGCISLNFVDTRRGEALVHGNEIMAGHVTGYDRAKIFRQSDHTLANVVSAVRAMFDQEPLIHRVLTRLASYLVLDALIGNTDRHHENWGFLVRSSMEGGNEVISVAPSYDHASSLGRELLDAKRSQILSHRQLGRYIERGRGGIFLDAAQPHGENPLRLVLQSSKDYPAYFRPALARVASLGAERLRMIVDQIPDTRASSCAKAFALEMMLCAQTSLNEIRE</sequence>
<dbReference type="Gene3D" id="1.10.1070.20">
    <property type="match status" value="1"/>
</dbReference>
<evidence type="ECO:0000313" key="5">
    <source>
        <dbReference type="Proteomes" id="UP001064933"/>
    </source>
</evidence>
<dbReference type="InterPro" id="IPR012893">
    <property type="entry name" value="HipA-like_C"/>
</dbReference>
<reference evidence="4" key="1">
    <citation type="submission" date="2022-10" db="EMBL/GenBank/DDBJ databases">
        <title>Characterization and whole genome sequencing of a new Roseateles species, isolated from fresh water.</title>
        <authorList>
            <person name="Guliayeva D.Y."/>
            <person name="Akhremchuk A.E."/>
            <person name="Sikolenko M.A."/>
            <person name="Valentovich L.N."/>
            <person name="Sidarenka A.V."/>
        </authorList>
    </citation>
    <scope>NUCLEOTIDE SEQUENCE</scope>
    <source>
        <strain evidence="4">BIM B-1768</strain>
    </source>
</reference>